<dbReference type="GO" id="GO:0004672">
    <property type="term" value="F:protein kinase activity"/>
    <property type="evidence" value="ECO:0007669"/>
    <property type="project" value="InterPro"/>
</dbReference>
<dbReference type="PANTHER" id="PTHR37542">
    <property type="entry name" value="HELO DOMAIN-CONTAINING PROTEIN-RELATED"/>
    <property type="match status" value="1"/>
</dbReference>
<dbReference type="PROSITE" id="PS50011">
    <property type="entry name" value="PROTEIN_KINASE_DOM"/>
    <property type="match status" value="1"/>
</dbReference>
<evidence type="ECO:0000259" key="1">
    <source>
        <dbReference type="PROSITE" id="PS50011"/>
    </source>
</evidence>
<reference evidence="3" key="1">
    <citation type="journal article" date="2016" name="Genome Announc.">
        <title>Draft genome sequences of fungus Aspergillus calidoustus.</title>
        <authorList>
            <person name="Horn F."/>
            <person name="Linde J."/>
            <person name="Mattern D.J."/>
            <person name="Walther G."/>
            <person name="Guthke R."/>
            <person name="Scherlach K."/>
            <person name="Martin K."/>
            <person name="Brakhage A.A."/>
            <person name="Petzke L."/>
            <person name="Valiante V."/>
        </authorList>
    </citation>
    <scope>NUCLEOTIDE SEQUENCE [LARGE SCALE GENOMIC DNA]</scope>
    <source>
        <strain evidence="3">SF006504</strain>
    </source>
</reference>
<gene>
    <name evidence="2" type="ORF">ASPCAL06615</name>
</gene>
<dbReference type="InterPro" id="IPR011009">
    <property type="entry name" value="Kinase-like_dom_sf"/>
</dbReference>
<dbReference type="Pfam" id="PF24476">
    <property type="entry name" value="DUF7580"/>
    <property type="match status" value="1"/>
</dbReference>
<dbReference type="SUPFAM" id="SSF56112">
    <property type="entry name" value="Protein kinase-like (PK-like)"/>
    <property type="match status" value="1"/>
</dbReference>
<dbReference type="EMBL" id="CDMC01000005">
    <property type="protein sequence ID" value="CEL05497.1"/>
    <property type="molecule type" value="Genomic_DNA"/>
</dbReference>
<dbReference type="GO" id="GO:0005524">
    <property type="term" value="F:ATP binding"/>
    <property type="evidence" value="ECO:0007669"/>
    <property type="project" value="InterPro"/>
</dbReference>
<dbReference type="OMA" id="PMLVEYR"/>
<dbReference type="InterPro" id="IPR038305">
    <property type="entry name" value="HeLo_sf"/>
</dbReference>
<dbReference type="Gene3D" id="1.20.120.1020">
    <property type="entry name" value="Prion-inhibition and propagation, HeLo domain"/>
    <property type="match status" value="1"/>
</dbReference>
<dbReference type="InterPro" id="IPR056002">
    <property type="entry name" value="DUF7580"/>
</dbReference>
<evidence type="ECO:0000313" key="2">
    <source>
        <dbReference type="EMBL" id="CEL05497.1"/>
    </source>
</evidence>
<dbReference type="PANTHER" id="PTHR37542:SF3">
    <property type="entry name" value="PRION-INHIBITION AND PROPAGATION HELO DOMAIN-CONTAINING PROTEIN"/>
    <property type="match status" value="1"/>
</dbReference>
<dbReference type="OrthoDB" id="1911848at2759"/>
<feature type="domain" description="Protein kinase" evidence="1">
    <location>
        <begin position="114"/>
        <end position="517"/>
    </location>
</feature>
<dbReference type="Proteomes" id="UP000054771">
    <property type="component" value="Unassembled WGS sequence"/>
</dbReference>
<accession>A0A0U5C996</accession>
<dbReference type="STRING" id="454130.A0A0U5C996"/>
<dbReference type="Gene3D" id="1.10.510.10">
    <property type="entry name" value="Transferase(Phosphotransferase) domain 1"/>
    <property type="match status" value="1"/>
</dbReference>
<proteinExistence type="predicted"/>
<name>A0A0U5C996_ASPCI</name>
<evidence type="ECO:0000313" key="3">
    <source>
        <dbReference type="Proteomes" id="UP000054771"/>
    </source>
</evidence>
<dbReference type="InterPro" id="IPR000719">
    <property type="entry name" value="Prot_kinase_dom"/>
</dbReference>
<protein>
    <recommendedName>
        <fullName evidence="1">Protein kinase domain-containing protein</fullName>
    </recommendedName>
</protein>
<dbReference type="AlphaFoldDB" id="A0A0U5C996"/>
<keyword evidence="3" id="KW-1185">Reference proteome</keyword>
<sequence length="529" mass="60351">MSGIEIAGFAWGVAVAVEGLIETLVEGIKHTTQFGSGIERARLALSLEATSFRSIKRVLFGTADSPTPGRLFSLSDLQTQIDLLNVLRLLNETLESKYCLVTSKYNASRPSLLTVFDNSIAFGSYHNVSLVRKLRWGFSEKAKTEGAVQELRIWNERLLRIIQSQMVDQQLSGQIHANSGRRTSHYLQILQQTEDAATLGLITDMRLLNLSLSDTPGVAMVDLEQRDKKRYNTAQLISTSENRRLVRIANSYILIEHKPFFSDQEGRPSQVSWERANQLANILHEDKPERYCSLSCLEFFVEDGQFAFCFNIPSQHEYRTLSQLLSQSKVPALESRFILARELSAALSQFHTVKWIHKSFRSNNILFFQDTQSKDTTPSFHRPYLFGWEYARPESGFSSRVDEKDDIEENVYRHPEQWGLPTSSFNRLHDIYSLGVVLLEIGLWKPVISLHRWGFKNVGLGSEVKDYLIESARHQRLRAAMGERYQNLVLSCLQGSFEFCDPTMGTVAVETFKKEVIDVLDSIIRGFFQ</sequence>
<organism evidence="2 3">
    <name type="scientific">Aspergillus calidoustus</name>
    <dbReference type="NCBI Taxonomy" id="454130"/>
    <lineage>
        <taxon>Eukaryota</taxon>
        <taxon>Fungi</taxon>
        <taxon>Dikarya</taxon>
        <taxon>Ascomycota</taxon>
        <taxon>Pezizomycotina</taxon>
        <taxon>Eurotiomycetes</taxon>
        <taxon>Eurotiomycetidae</taxon>
        <taxon>Eurotiales</taxon>
        <taxon>Aspergillaceae</taxon>
        <taxon>Aspergillus</taxon>
        <taxon>Aspergillus subgen. Nidulantes</taxon>
    </lineage>
</organism>